<reference evidence="1" key="1">
    <citation type="journal article" date="2023" name="Plant J.">
        <title>The genome of the king protea, Protea cynaroides.</title>
        <authorList>
            <person name="Chang J."/>
            <person name="Duong T.A."/>
            <person name="Schoeman C."/>
            <person name="Ma X."/>
            <person name="Roodt D."/>
            <person name="Barker N."/>
            <person name="Li Z."/>
            <person name="Van de Peer Y."/>
            <person name="Mizrachi E."/>
        </authorList>
    </citation>
    <scope>NUCLEOTIDE SEQUENCE</scope>
    <source>
        <tissue evidence="1">Young leaves</tissue>
    </source>
</reference>
<comment type="caution">
    <text evidence="1">The sequence shown here is derived from an EMBL/GenBank/DDBJ whole genome shotgun (WGS) entry which is preliminary data.</text>
</comment>
<name>A0A9Q0K1V0_9MAGN</name>
<evidence type="ECO:0000313" key="2">
    <source>
        <dbReference type="Proteomes" id="UP001141806"/>
    </source>
</evidence>
<organism evidence="1 2">
    <name type="scientific">Protea cynaroides</name>
    <dbReference type="NCBI Taxonomy" id="273540"/>
    <lineage>
        <taxon>Eukaryota</taxon>
        <taxon>Viridiplantae</taxon>
        <taxon>Streptophyta</taxon>
        <taxon>Embryophyta</taxon>
        <taxon>Tracheophyta</taxon>
        <taxon>Spermatophyta</taxon>
        <taxon>Magnoliopsida</taxon>
        <taxon>Proteales</taxon>
        <taxon>Proteaceae</taxon>
        <taxon>Protea</taxon>
    </lineage>
</organism>
<gene>
    <name evidence="1" type="ORF">NE237_025991</name>
</gene>
<sequence>MVRQGSHSWVCSASGKPSQLWYTLNPHLKNTDRCRSESTRIATAWCFSGLQVFSKVSPSQTLDEVLIGVSFDLDEALIAASFDFSETLDEALASKPHRVSVQFSLELFGTGNGKISLKNEDFEEENVWFVVMDITDSSVSSKVKLEIPMTPSPLFLLL</sequence>
<proteinExistence type="predicted"/>
<dbReference type="EMBL" id="JAMYWD010000010">
    <property type="protein sequence ID" value="KAJ4958880.1"/>
    <property type="molecule type" value="Genomic_DNA"/>
</dbReference>
<accession>A0A9Q0K1V0</accession>
<dbReference type="Proteomes" id="UP001141806">
    <property type="component" value="Unassembled WGS sequence"/>
</dbReference>
<evidence type="ECO:0000313" key="1">
    <source>
        <dbReference type="EMBL" id="KAJ4958880.1"/>
    </source>
</evidence>
<keyword evidence="2" id="KW-1185">Reference proteome</keyword>
<dbReference type="AlphaFoldDB" id="A0A9Q0K1V0"/>
<protein>
    <submittedName>
        <fullName evidence="1">Uncharacterized protein</fullName>
    </submittedName>
</protein>